<dbReference type="AlphaFoldDB" id="A0AAN5CWF4"/>
<feature type="non-terminal residue" evidence="2">
    <location>
        <position position="1"/>
    </location>
</feature>
<keyword evidence="1" id="KW-0472">Membrane</keyword>
<keyword evidence="3" id="KW-1185">Reference proteome</keyword>
<evidence type="ECO:0008006" key="4">
    <source>
        <dbReference type="Google" id="ProtNLM"/>
    </source>
</evidence>
<accession>A0AAN5CWF4</accession>
<feature type="transmembrane region" description="Helical" evidence="1">
    <location>
        <begin position="47"/>
        <end position="65"/>
    </location>
</feature>
<dbReference type="EMBL" id="BTRK01000005">
    <property type="protein sequence ID" value="GMR52173.1"/>
    <property type="molecule type" value="Genomic_DNA"/>
</dbReference>
<protein>
    <recommendedName>
        <fullName evidence="4">G protein-coupled receptor</fullName>
    </recommendedName>
</protein>
<organism evidence="2 3">
    <name type="scientific">Pristionchus mayeri</name>
    <dbReference type="NCBI Taxonomy" id="1317129"/>
    <lineage>
        <taxon>Eukaryota</taxon>
        <taxon>Metazoa</taxon>
        <taxon>Ecdysozoa</taxon>
        <taxon>Nematoda</taxon>
        <taxon>Chromadorea</taxon>
        <taxon>Rhabditida</taxon>
        <taxon>Rhabditina</taxon>
        <taxon>Diplogasteromorpha</taxon>
        <taxon>Diplogasteroidea</taxon>
        <taxon>Neodiplogasteridae</taxon>
        <taxon>Pristionchus</taxon>
    </lineage>
</organism>
<keyword evidence="1" id="KW-0812">Transmembrane</keyword>
<proteinExistence type="predicted"/>
<sequence>AIRHKFYGMLTSVSVFCSSFELSIAFERIISSIQPQKYHRSPLAKTVLLGLTAVIISISLVEFYIQNAGHYIACGLVMQ</sequence>
<evidence type="ECO:0000313" key="3">
    <source>
        <dbReference type="Proteomes" id="UP001328107"/>
    </source>
</evidence>
<evidence type="ECO:0000313" key="2">
    <source>
        <dbReference type="EMBL" id="GMR52173.1"/>
    </source>
</evidence>
<gene>
    <name evidence="2" type="ORF">PMAYCL1PPCAC_22368</name>
</gene>
<keyword evidence="1" id="KW-1133">Transmembrane helix</keyword>
<evidence type="ECO:0000256" key="1">
    <source>
        <dbReference type="SAM" id="Phobius"/>
    </source>
</evidence>
<feature type="non-terminal residue" evidence="2">
    <location>
        <position position="79"/>
    </location>
</feature>
<reference evidence="3" key="1">
    <citation type="submission" date="2022-10" db="EMBL/GenBank/DDBJ databases">
        <title>Genome assembly of Pristionchus species.</title>
        <authorList>
            <person name="Yoshida K."/>
            <person name="Sommer R.J."/>
        </authorList>
    </citation>
    <scope>NUCLEOTIDE SEQUENCE [LARGE SCALE GENOMIC DNA]</scope>
    <source>
        <strain evidence="3">RS5460</strain>
    </source>
</reference>
<comment type="caution">
    <text evidence="2">The sequence shown here is derived from an EMBL/GenBank/DDBJ whole genome shotgun (WGS) entry which is preliminary data.</text>
</comment>
<name>A0AAN5CWF4_9BILA</name>
<dbReference type="Proteomes" id="UP001328107">
    <property type="component" value="Unassembled WGS sequence"/>
</dbReference>